<dbReference type="KEGG" id="bvi:Bcep1808_7675"/>
<reference evidence="1 2" key="1">
    <citation type="submission" date="2007-03" db="EMBL/GenBank/DDBJ databases">
        <title>Complete sequence of plasmid pBVIE05 of Burkholderia vietnamiensis G4.</title>
        <authorList>
            <consortium name="US DOE Joint Genome Institute"/>
            <person name="Copeland A."/>
            <person name="Lucas S."/>
            <person name="Lapidus A."/>
            <person name="Barry K."/>
            <person name="Detter J.C."/>
            <person name="Glavina del Rio T."/>
            <person name="Hammon N."/>
            <person name="Israni S."/>
            <person name="Dalin E."/>
            <person name="Tice H."/>
            <person name="Pitluck S."/>
            <person name="Chain P."/>
            <person name="Malfatti S."/>
            <person name="Shin M."/>
            <person name="Vergez L."/>
            <person name="Schmutz J."/>
            <person name="Larimer F."/>
            <person name="Land M."/>
            <person name="Hauser L."/>
            <person name="Kyrpides N."/>
            <person name="Tiedje J."/>
            <person name="Richardson P."/>
        </authorList>
    </citation>
    <scope>NUCLEOTIDE SEQUENCE [LARGE SCALE GENOMIC DNA]</scope>
    <source>
        <strain evidence="2">G4 / LMG 22486</strain>
        <plasmid evidence="1 2">pBVIE05</plasmid>
    </source>
</reference>
<name>A4JW92_BURVG</name>
<dbReference type="Proteomes" id="UP000002287">
    <property type="component" value="Plasmid pBVIE05"/>
</dbReference>
<dbReference type="EMBL" id="CP000621">
    <property type="protein sequence ID" value="ABO60545.1"/>
    <property type="molecule type" value="Genomic_DNA"/>
</dbReference>
<keyword evidence="1" id="KW-0614">Plasmid</keyword>
<evidence type="ECO:0000313" key="1">
    <source>
        <dbReference type="EMBL" id="ABO60545.1"/>
    </source>
</evidence>
<proteinExistence type="predicted"/>
<geneLocation type="plasmid" evidence="1 2">
    <name>pBVIE05</name>
</geneLocation>
<sequence>MRTSIVSPSSFAAESLLYALTQINARGQNKKTSYVWKTTAAFFARRQLQLTRLMRGSSRGAKVEAGIAEIPDCRAKPVAFLDWE</sequence>
<dbReference type="AlphaFoldDB" id="A4JW92"/>
<organism evidence="1 2">
    <name type="scientific">Burkholderia vietnamiensis (strain G4 / LMG 22486)</name>
    <name type="common">Burkholderia cepacia (strain R1808)</name>
    <dbReference type="NCBI Taxonomy" id="269482"/>
    <lineage>
        <taxon>Bacteria</taxon>
        <taxon>Pseudomonadati</taxon>
        <taxon>Pseudomonadota</taxon>
        <taxon>Betaproteobacteria</taxon>
        <taxon>Burkholderiales</taxon>
        <taxon>Burkholderiaceae</taxon>
        <taxon>Burkholderia</taxon>
        <taxon>Burkholderia cepacia complex</taxon>
    </lineage>
</organism>
<evidence type="ECO:0000313" key="2">
    <source>
        <dbReference type="Proteomes" id="UP000002287"/>
    </source>
</evidence>
<accession>A4JW92</accession>
<gene>
    <name evidence="1" type="ordered locus">Bcep1808_7675</name>
</gene>
<protein>
    <submittedName>
        <fullName evidence="1">Uncharacterized protein</fullName>
    </submittedName>
</protein>
<dbReference type="HOGENOM" id="CLU_2521325_0_0_4"/>